<protein>
    <submittedName>
        <fullName evidence="2">Nucleoprotein</fullName>
    </submittedName>
</protein>
<dbReference type="SUPFAM" id="SSF140809">
    <property type="entry name" value="Rhabdovirus nucleoprotein-like"/>
    <property type="match status" value="1"/>
</dbReference>
<evidence type="ECO:0000256" key="1">
    <source>
        <dbReference type="SAM" id="MobiDB-lite"/>
    </source>
</evidence>
<dbReference type="InterPro" id="IPR035961">
    <property type="entry name" value="Rhabdovirus_nucleoprotein-like"/>
</dbReference>
<dbReference type="Gene3D" id="1.10.3610.10">
    <property type="entry name" value="Nucleoprotein"/>
    <property type="match status" value="1"/>
</dbReference>
<accession>A0A2P1GMU5</accession>
<proteinExistence type="predicted"/>
<evidence type="ECO:0000313" key="2">
    <source>
        <dbReference type="EMBL" id="AVM87290.1"/>
    </source>
</evidence>
<feature type="compositionally biased region" description="Basic and acidic residues" evidence="1">
    <location>
        <begin position="444"/>
        <end position="453"/>
    </location>
</feature>
<feature type="region of interest" description="Disordered" evidence="1">
    <location>
        <begin position="443"/>
        <end position="473"/>
    </location>
</feature>
<dbReference type="Gene3D" id="1.10.3570.10">
    <property type="entry name" value="Rhabdovirus nucleocapsid protein like domain"/>
    <property type="match status" value="1"/>
</dbReference>
<organism evidence="2">
    <name type="scientific">Wenling dimarhabdovirus 1</name>
    <dbReference type="NCBI Taxonomy" id="2116359"/>
    <lineage>
        <taxon>Viruses</taxon>
        <taxon>Riboviria</taxon>
        <taxon>Orthornavirae</taxon>
        <taxon>Negarnaviricota</taxon>
        <taxon>Haploviricotina</taxon>
        <taxon>Monjiviricetes</taxon>
        <taxon>Mononegavirales</taxon>
        <taxon>Rhabdoviridae</taxon>
        <taxon>Rhabdoviridae incertae sedis</taxon>
        <taxon>Betaplatrhavirus</taxon>
        <taxon>Betaplatrhavirus wenling</taxon>
    </lineage>
</organism>
<dbReference type="EMBL" id="MG600014">
    <property type="protein sequence ID" value="AVM87290.1"/>
    <property type="molecule type" value="Viral_cRNA"/>
</dbReference>
<dbReference type="GO" id="GO:0019013">
    <property type="term" value="C:viral nucleocapsid"/>
    <property type="evidence" value="ECO:0007669"/>
    <property type="project" value="UniProtKB-KW"/>
</dbReference>
<dbReference type="InterPro" id="IPR023330">
    <property type="entry name" value="Rhabdovirus_ncapsid_N"/>
</dbReference>
<dbReference type="InterPro" id="IPR023331">
    <property type="entry name" value="Rhabdovirus_ncapsid_C"/>
</dbReference>
<keyword evidence="2" id="KW-0543">Viral nucleoprotein</keyword>
<reference evidence="2" key="1">
    <citation type="journal article" date="2018" name="Nature">
        <title>The evolutionary history of vertebrate RNA viruses.</title>
        <authorList>
            <person name="Shi M."/>
            <person name="Lin X.D."/>
            <person name="Chen X."/>
            <person name="Tian J.H."/>
            <person name="Chen L.J."/>
            <person name="Li K."/>
            <person name="Wang W."/>
            <person name="Eden J.S."/>
            <person name="Shen J.J."/>
            <person name="Liu L."/>
            <person name="Holmes E.C."/>
            <person name="Zhang Y.Z."/>
        </authorList>
    </citation>
    <scope>NUCLEOTIDE SEQUENCE</scope>
    <source>
        <strain evidence="2">XYHYC188111</strain>
    </source>
</reference>
<sequence>MLSKYTLISVREGETKEATNLIAPGEEIASQWLPSEFPTSKFVIKYVDTNSSIEQLSHYIRSGLNSLELAGDLQQEFLVKYLIKLGRRPARTPGKIGFLKWEKEIGFEDLAVLSKEKGENLIIPQSEVTDGDIHATALILLSQIRYKSIPAEGRTPYGNTILMPKIMDLLKKPPFLQSVDKLRHIPPTLDWVETIEECQSLKVTASLLDWLLVIWDESSLSQLRVATITLRGEDSAALKYLQESTKLFPDRSLMFLALTCVLGKLRDELDRIVLGPETLTNPYNFMQYARAMNLIPRSPLSMGENPNICTYAACLLGLAHGQTFFNARRLTGNLLPVISLACKVNRALTTSSEVGMYYDIRKTDKAHTNTPTETDSVEDLINHFRNLAQNLIQELTEQEFRLTPEEYKIYQSAIPPDCRPNSIGYYILRQMPKMSPEEYQQLLTRRESSKDQSEGTSETNFEDLLARALEDGQ</sequence>
<keyword evidence="2" id="KW-0946">Virion</keyword>
<feature type="compositionally biased region" description="Basic and acidic residues" evidence="1">
    <location>
        <begin position="464"/>
        <end position="473"/>
    </location>
</feature>
<name>A0A2P1GMU5_9RHAB</name>